<sequence length="242" mass="28626">MIYKDIAPYYDMLMKDIDYELWTSYLMDITEIYSVSVEKVLDLGAGTGNSSIPLIKRNLNVIFLDRSYYMLMEAKKKVNNGFFVAGDFKNIPLKTDFTLVYSLFDSLNYLMTEEDLGRCFRDVWRILLPDGFFIFDMNTVKGVRMIATEGERVEELDNLYSIWRYHLKDDIITLYLTLFIKKGKEYIRIDEIHQERGYDIEIVNGILKESGFEVIANYECFKMERANKNSKRVMFVCKKKNF</sequence>
<dbReference type="SUPFAM" id="SSF53335">
    <property type="entry name" value="S-adenosyl-L-methionine-dependent methyltransferases"/>
    <property type="match status" value="1"/>
</dbReference>
<dbReference type="Gene3D" id="3.40.50.150">
    <property type="entry name" value="Vaccinia Virus protein VP39"/>
    <property type="match status" value="1"/>
</dbReference>
<feature type="domain" description="Methyltransferase" evidence="1">
    <location>
        <begin position="40"/>
        <end position="131"/>
    </location>
</feature>
<dbReference type="Pfam" id="PF13649">
    <property type="entry name" value="Methyltransf_25"/>
    <property type="match status" value="1"/>
</dbReference>
<reference evidence="2" key="1">
    <citation type="journal article" date="2020" name="mSystems">
        <title>Genome- and Community-Level Interaction Insights into Carbon Utilization and Element Cycling Functions of Hydrothermarchaeota in Hydrothermal Sediment.</title>
        <authorList>
            <person name="Zhou Z."/>
            <person name="Liu Y."/>
            <person name="Xu W."/>
            <person name="Pan J."/>
            <person name="Luo Z.H."/>
            <person name="Li M."/>
        </authorList>
    </citation>
    <scope>NUCLEOTIDE SEQUENCE [LARGE SCALE GENOMIC DNA]</scope>
    <source>
        <strain evidence="2">SpSt-780</strain>
    </source>
</reference>
<dbReference type="InterPro" id="IPR029063">
    <property type="entry name" value="SAM-dependent_MTases_sf"/>
</dbReference>
<dbReference type="GO" id="GO:0008168">
    <property type="term" value="F:methyltransferase activity"/>
    <property type="evidence" value="ECO:0007669"/>
    <property type="project" value="UniProtKB-KW"/>
</dbReference>
<proteinExistence type="predicted"/>
<dbReference type="EMBL" id="DTHG01000042">
    <property type="protein sequence ID" value="HGW91598.1"/>
    <property type="molecule type" value="Genomic_DNA"/>
</dbReference>
<name>A0A7C4UG16_UNCW3</name>
<dbReference type="InterPro" id="IPR041698">
    <property type="entry name" value="Methyltransf_25"/>
</dbReference>
<dbReference type="GO" id="GO:0032259">
    <property type="term" value="P:methylation"/>
    <property type="evidence" value="ECO:0007669"/>
    <property type="project" value="UniProtKB-KW"/>
</dbReference>
<protein>
    <submittedName>
        <fullName evidence="2">Class I SAM-dependent methyltransferase</fullName>
    </submittedName>
</protein>
<dbReference type="Gene3D" id="2.20.25.110">
    <property type="entry name" value="S-adenosyl-L-methionine-dependent methyltransferases"/>
    <property type="match status" value="1"/>
</dbReference>
<comment type="caution">
    <text evidence="2">The sequence shown here is derived from an EMBL/GenBank/DDBJ whole genome shotgun (WGS) entry which is preliminary data.</text>
</comment>
<keyword evidence="2" id="KW-0808">Transferase</keyword>
<dbReference type="CDD" id="cd02440">
    <property type="entry name" value="AdoMet_MTases"/>
    <property type="match status" value="1"/>
</dbReference>
<gene>
    <name evidence="2" type="ORF">ENV67_03550</name>
</gene>
<accession>A0A7C4UG16</accession>
<organism evidence="2">
    <name type="scientific">candidate division WOR-3 bacterium</name>
    <dbReference type="NCBI Taxonomy" id="2052148"/>
    <lineage>
        <taxon>Bacteria</taxon>
        <taxon>Bacteria division WOR-3</taxon>
    </lineage>
</organism>
<evidence type="ECO:0000259" key="1">
    <source>
        <dbReference type="Pfam" id="PF13649"/>
    </source>
</evidence>
<keyword evidence="2" id="KW-0489">Methyltransferase</keyword>
<dbReference type="AlphaFoldDB" id="A0A7C4UG16"/>
<evidence type="ECO:0000313" key="2">
    <source>
        <dbReference type="EMBL" id="HGW91598.1"/>
    </source>
</evidence>